<accession>A0A4U8Q314</accession>
<dbReference type="InterPro" id="IPR006626">
    <property type="entry name" value="PbH1"/>
</dbReference>
<feature type="domain" description="F5/8 type C" evidence="3">
    <location>
        <begin position="654"/>
        <end position="786"/>
    </location>
</feature>
<dbReference type="InterPro" id="IPR000421">
    <property type="entry name" value="FA58C"/>
</dbReference>
<dbReference type="EC" id="3.2.1.169" evidence="4"/>
<feature type="signal peptide" evidence="2">
    <location>
        <begin position="1"/>
        <end position="22"/>
    </location>
</feature>
<dbReference type="EMBL" id="QGQD01000077">
    <property type="protein sequence ID" value="TLC99110.1"/>
    <property type="molecule type" value="Genomic_DNA"/>
</dbReference>
<keyword evidence="2" id="KW-0732">Signal</keyword>
<sequence precursor="true">MKKKFLSFMLAVALVCSTQAFSTIPYVNAAETAGVGTAYYISSRNGDNGNSGTSEGEAWETLDKLENVTLGPGDSVLLESGSIFNGFIHLQNVGGTQENPISISSYGEGNKPVINCNGEGIWYQDYGKAMDNSGHRSSGYVSSAILLYDVDYVEISNLEITNKSNDFDYFSTNVNKASGRMDRTGVAGIAKDGGTMEHIYLDDLFIHDISGNLQDKHMNNGGIQMNVLKPADENATGIARYQDVKISNCYVKDVSRAGIVVGYTYQHDKFNGAALADEIVKKYGHTNLVLEGNYVQNAGNDAIVAMYAYQPVIQNNVSDTAGVDLDDGYPGYWQSFCAAIWPWKCKDAVFQYNEAFDTVGEGNGDGQAWDIDWSDGTVYQYNYSHNNGGGAMLICLNEAYNGTFRYNLSQNDLKCLITFQGNPLAKIYNNVFYVGGDLETAVHHPAAGKRSGAGYLANNIFYNVSTNKNVSDDGWNPGNNKSFKNNLYYGYSDEGMPGLPEADAITADPKFENPGSAPVTVNEGGKIHDRSAFEGYKIADNSPAVNAGVYIPNNATEDFFGNKLTGIVPDIGIHETGIEESVSLNVYSDRYLIQEQDIRNVPQGTTAEDFLKNIKASAKAECKVMKGSEQVAPDTAVTEEMVLKVVNKANEQETKTYNIHVVKVYAEYATEGMTATAGSFQPNNTTEGNPSYVLDNNMNTIWHTAWSGCDRSEAWISIDMGKEQSVGMLKYVPRKAGGVNGLITEYEVSVSTNGTDWTKAATGSWENNSEIKYAEFPSVNARYVKLWAKDSKSQEAGKVFASAAEIRLGYEE</sequence>
<dbReference type="RefSeq" id="WP_138003537.1">
    <property type="nucleotide sequence ID" value="NZ_QGQD01000077.1"/>
</dbReference>
<dbReference type="InterPro" id="IPR008979">
    <property type="entry name" value="Galactose-bd-like_sf"/>
</dbReference>
<dbReference type="SUPFAM" id="SSF49785">
    <property type="entry name" value="Galactose-binding domain-like"/>
    <property type="match status" value="1"/>
</dbReference>
<dbReference type="InterPro" id="IPR011050">
    <property type="entry name" value="Pectin_lyase_fold/virulence"/>
</dbReference>
<evidence type="ECO:0000313" key="5">
    <source>
        <dbReference type="Proteomes" id="UP000306509"/>
    </source>
</evidence>
<name>A0A4U8Q314_9FIRM</name>
<feature type="chain" id="PRO_5039172466" evidence="2">
    <location>
        <begin position="23"/>
        <end position="812"/>
    </location>
</feature>
<dbReference type="STRING" id="180332.GCA_000797495_01909"/>
<proteinExistence type="predicted"/>
<comment type="caution">
    <text evidence="4">The sequence shown here is derived from an EMBL/GenBank/DDBJ whole genome shotgun (WGS) entry which is preliminary data.</text>
</comment>
<dbReference type="GO" id="GO:0102571">
    <property type="term" value="F:[protein]-3-O-(N-acetyl-D-glucosaminyl)-L-serine/L-threonine O-N-acetyl-alpha-D-glucosaminase activity"/>
    <property type="evidence" value="ECO:0007669"/>
    <property type="project" value="UniProtKB-EC"/>
</dbReference>
<evidence type="ECO:0000313" key="4">
    <source>
        <dbReference type="EMBL" id="TLC99110.1"/>
    </source>
</evidence>
<evidence type="ECO:0000256" key="2">
    <source>
        <dbReference type="SAM" id="SignalP"/>
    </source>
</evidence>
<dbReference type="SMART" id="SM00710">
    <property type="entry name" value="PbH1"/>
    <property type="match status" value="3"/>
</dbReference>
<protein>
    <submittedName>
        <fullName evidence="4">O-GlcNAcase NagJ</fullName>
        <ecNumber evidence="4">3.2.1.169</ecNumber>
    </submittedName>
</protein>
<reference evidence="4 5" key="1">
    <citation type="journal article" date="2019" name="Anaerobe">
        <title>Detection of Robinsoniella peoriensis in multiple bone samples of a trauma patient.</title>
        <authorList>
            <person name="Schrottner P."/>
            <person name="Hartwich K."/>
            <person name="Bunk B."/>
            <person name="Schober I."/>
            <person name="Helbig S."/>
            <person name="Rudolph W.W."/>
            <person name="Gunzer F."/>
        </authorList>
    </citation>
    <scope>NUCLEOTIDE SEQUENCE [LARGE SCALE GENOMIC DNA]</scope>
    <source>
        <strain evidence="4 5">DSM 106044</strain>
    </source>
</reference>
<dbReference type="PROSITE" id="PS50022">
    <property type="entry name" value="FA58C_3"/>
    <property type="match status" value="1"/>
</dbReference>
<keyword evidence="1 4" id="KW-0326">Glycosidase</keyword>
<gene>
    <name evidence="4" type="primary">nagJ_5</name>
    <name evidence="4" type="ORF">DSM106044_04091</name>
</gene>
<dbReference type="AlphaFoldDB" id="A0A4U8Q314"/>
<dbReference type="Gene3D" id="2.60.120.260">
    <property type="entry name" value="Galactose-binding domain-like"/>
    <property type="match status" value="1"/>
</dbReference>
<evidence type="ECO:0000259" key="3">
    <source>
        <dbReference type="PROSITE" id="PS50022"/>
    </source>
</evidence>
<dbReference type="SUPFAM" id="SSF51126">
    <property type="entry name" value="Pectin lyase-like"/>
    <property type="match status" value="1"/>
</dbReference>
<organism evidence="4 5">
    <name type="scientific">Robinsoniella peoriensis</name>
    <dbReference type="NCBI Taxonomy" id="180332"/>
    <lineage>
        <taxon>Bacteria</taxon>
        <taxon>Bacillati</taxon>
        <taxon>Bacillota</taxon>
        <taxon>Clostridia</taxon>
        <taxon>Lachnospirales</taxon>
        <taxon>Lachnospiraceae</taxon>
        <taxon>Robinsoniella</taxon>
    </lineage>
</organism>
<dbReference type="Proteomes" id="UP000306509">
    <property type="component" value="Unassembled WGS sequence"/>
</dbReference>
<keyword evidence="5" id="KW-1185">Reference proteome</keyword>
<dbReference type="Pfam" id="PF00754">
    <property type="entry name" value="F5_F8_type_C"/>
    <property type="match status" value="1"/>
</dbReference>
<evidence type="ECO:0000256" key="1">
    <source>
        <dbReference type="ARBA" id="ARBA00023295"/>
    </source>
</evidence>
<keyword evidence="4" id="KW-0378">Hydrolase</keyword>